<name>A0AAN1BLD4_RHIET</name>
<gene>
    <name evidence="2" type="ORF">NXC12_PD00217</name>
</gene>
<proteinExistence type="predicted"/>
<dbReference type="EMBL" id="CP020910">
    <property type="protein sequence ID" value="ARQ13314.1"/>
    <property type="molecule type" value="Genomic_DNA"/>
</dbReference>
<dbReference type="InterPro" id="IPR025399">
    <property type="entry name" value="DUF4372"/>
</dbReference>
<dbReference type="Proteomes" id="UP000194159">
    <property type="component" value="Plasmid pRetNXC12d"/>
</dbReference>
<protein>
    <submittedName>
        <fullName evidence="2">IS4 family insertion sequence transposase domain-containing protein</fullName>
    </submittedName>
</protein>
<geneLocation type="plasmid" evidence="3">
    <name>pretnxc12d</name>
</geneLocation>
<dbReference type="Pfam" id="PF14294">
    <property type="entry name" value="DUF4372"/>
    <property type="match status" value="1"/>
</dbReference>
<evidence type="ECO:0000313" key="2">
    <source>
        <dbReference type="EMBL" id="ARQ13314.1"/>
    </source>
</evidence>
<dbReference type="AlphaFoldDB" id="A0AAN1BLD4"/>
<organism evidence="2 3">
    <name type="scientific">Rhizobium etli</name>
    <dbReference type="NCBI Taxonomy" id="29449"/>
    <lineage>
        <taxon>Bacteria</taxon>
        <taxon>Pseudomonadati</taxon>
        <taxon>Pseudomonadota</taxon>
        <taxon>Alphaproteobacteria</taxon>
        <taxon>Hyphomicrobiales</taxon>
        <taxon>Rhizobiaceae</taxon>
        <taxon>Rhizobium/Agrobacterium group</taxon>
        <taxon>Rhizobium</taxon>
    </lineage>
</organism>
<keyword evidence="2" id="KW-0614">Plasmid</keyword>
<evidence type="ECO:0000313" key="3">
    <source>
        <dbReference type="Proteomes" id="UP000194159"/>
    </source>
</evidence>
<reference evidence="2 3" key="1">
    <citation type="submission" date="2017-04" db="EMBL/GenBank/DDBJ databases">
        <title>Complete genome sequences of Rhizobium genomic linages associated to common bean (phaseolus vulgaris).</title>
        <authorList>
            <person name="Santamaria R.I."/>
            <person name="Bustos P."/>
            <person name="Perez-Carrascal O."/>
            <person name="Martinez-Flores I."/>
            <person name="Juarez S."/>
            <person name="Lozano L."/>
            <person name="Miranda F."/>
            <person name="Vinuesa P."/>
            <person name="Martinez-Romero E."/>
            <person name="Cevallos M.A."/>
            <person name="Romero D."/>
            <person name="Davila G."/>
            <person name="Gonzalez V."/>
        </authorList>
    </citation>
    <scope>NUCLEOTIDE SEQUENCE [LARGE SCALE GENOMIC DNA]</scope>
    <source>
        <strain evidence="2 3">NXC12</strain>
        <plasmid evidence="3">pretnxc12d</plasmid>
    </source>
</reference>
<evidence type="ECO:0000259" key="1">
    <source>
        <dbReference type="Pfam" id="PF14294"/>
    </source>
</evidence>
<accession>A0AAN1BLD4</accession>
<feature type="domain" description="DUF4372" evidence="1">
    <location>
        <begin position="3"/>
        <end position="47"/>
    </location>
</feature>
<sequence length="59" mass="6970">MLHENSVFHQLQQHIPWAVLCRLVDKHKADHRVRRLTAKSQFLALLFWPAVGRCQPARD</sequence>